<sequence>MVKFTTSTGTVSVDNWGYELQGLGGKPLDAGQLASATHDLLVIDSSRDGTDKGRFSEGEITRMKDGMGGRSVVASYISIGEASDFRDYWNKTWTRGGEASDALTAKAPDWLGPLNPDWPESRKVRYWDTDWQKLIFNDQKTGNLDAIVKAGFDAAYLDIVDAYYFWGAEASAKDKHAGDPANTKQAAQRMVDFIVALTKHARETNPDFFVIPQNGAFILEDLGSDTVRKKAYLDAIGGIAVEDVYYLGDADENNPLNPSRETIDVLKKDFLANGKPVFAVDYISGSDRLDEFYKLALKDGFIPFAAPKRDLDRLIGTYDGDPAYIQPTNGSDTLRSSQLADTIKALGGDDRVDGRGGNDKLYGGTGNDILLGGSGNDRLFGQSGNDRLYGGAGKDVLSGGAGADVFVFNTKLGPANIDRITDFRPGEDKIWLDDDIFTKAGKIGALTADAFYTGAKAHDADDRILYDKKTGKLFYDADGNGKIAPVEFADFAKGLALKASDFDIIG</sequence>
<evidence type="ECO:0000313" key="7">
    <source>
        <dbReference type="EMBL" id="TWF49760.1"/>
    </source>
</evidence>
<dbReference type="InterPro" id="IPR013785">
    <property type="entry name" value="Aldolase_TIM"/>
</dbReference>
<dbReference type="InterPro" id="IPR013858">
    <property type="entry name" value="Peptidase_M10B_C"/>
</dbReference>
<keyword evidence="7" id="KW-0436">Ligase</keyword>
<dbReference type="InterPro" id="IPR001343">
    <property type="entry name" value="Hemolysn_Ca-bd"/>
</dbReference>
<dbReference type="InterPro" id="IPR018511">
    <property type="entry name" value="Hemolysin-typ_Ca-bd_CS"/>
</dbReference>
<comment type="cofactor">
    <cofactor evidence="1">
        <name>Ca(2+)</name>
        <dbReference type="ChEBI" id="CHEBI:29108"/>
    </cofactor>
</comment>
<dbReference type="InterPro" id="IPR011049">
    <property type="entry name" value="Serralysin-like_metalloprot_C"/>
</dbReference>
<protein>
    <submittedName>
        <fullName evidence="7">Cysteinyl-tRNA synthetase</fullName>
    </submittedName>
</protein>
<name>A0A561QHA5_9HYPH</name>
<comment type="subcellular location">
    <subcellularLocation>
        <location evidence="2">Secreted</location>
    </subcellularLocation>
</comment>
<dbReference type="PANTHER" id="PTHR35882">
    <property type="entry name" value="PELA"/>
    <property type="match status" value="1"/>
</dbReference>
<keyword evidence="7" id="KW-0030">Aminoacyl-tRNA synthetase</keyword>
<evidence type="ECO:0000259" key="6">
    <source>
        <dbReference type="Pfam" id="PF08548"/>
    </source>
</evidence>
<reference evidence="7 8" key="1">
    <citation type="submission" date="2019-06" db="EMBL/GenBank/DDBJ databases">
        <title>Sorghum-associated microbial communities from plants grown in Nebraska, USA.</title>
        <authorList>
            <person name="Schachtman D."/>
        </authorList>
    </citation>
    <scope>NUCLEOTIDE SEQUENCE [LARGE SCALE GENOMIC DNA]</scope>
    <source>
        <strain evidence="7 8">1225</strain>
    </source>
</reference>
<accession>A0A561QHA5</accession>
<proteinExistence type="predicted"/>
<evidence type="ECO:0000313" key="8">
    <source>
        <dbReference type="Proteomes" id="UP000320653"/>
    </source>
</evidence>
<dbReference type="Gene3D" id="3.20.20.70">
    <property type="entry name" value="Aldolase class I"/>
    <property type="match status" value="1"/>
</dbReference>
<dbReference type="PANTHER" id="PTHR35882:SF2">
    <property type="entry name" value="PELA"/>
    <property type="match status" value="1"/>
</dbReference>
<evidence type="ECO:0000256" key="3">
    <source>
        <dbReference type="ARBA" id="ARBA00022525"/>
    </source>
</evidence>
<dbReference type="GO" id="GO:0004812">
    <property type="term" value="F:aminoacyl-tRNA ligase activity"/>
    <property type="evidence" value="ECO:0007669"/>
    <property type="project" value="UniProtKB-KW"/>
</dbReference>
<keyword evidence="3" id="KW-0964">Secreted</keyword>
<evidence type="ECO:0000256" key="1">
    <source>
        <dbReference type="ARBA" id="ARBA00001913"/>
    </source>
</evidence>
<evidence type="ECO:0000256" key="2">
    <source>
        <dbReference type="ARBA" id="ARBA00004613"/>
    </source>
</evidence>
<dbReference type="Gene3D" id="2.150.10.10">
    <property type="entry name" value="Serralysin-like metalloprotease, C-terminal"/>
    <property type="match status" value="1"/>
</dbReference>
<comment type="caution">
    <text evidence="7">The sequence shown here is derived from an EMBL/GenBank/DDBJ whole genome shotgun (WGS) entry which is preliminary data.</text>
</comment>
<dbReference type="EMBL" id="VIWP01000007">
    <property type="protein sequence ID" value="TWF49760.1"/>
    <property type="molecule type" value="Genomic_DNA"/>
</dbReference>
<dbReference type="PRINTS" id="PR00313">
    <property type="entry name" value="CABNDNGRPT"/>
</dbReference>
<dbReference type="Pfam" id="PF03537">
    <property type="entry name" value="Glyco_hydro_114"/>
    <property type="match status" value="1"/>
</dbReference>
<dbReference type="InterPro" id="IPR016063">
    <property type="entry name" value="TM1410_Glycdase"/>
</dbReference>
<dbReference type="Pfam" id="PF08548">
    <property type="entry name" value="Peptidase_M10_C"/>
    <property type="match status" value="1"/>
</dbReference>
<dbReference type="InterPro" id="IPR018247">
    <property type="entry name" value="EF_Hand_1_Ca_BS"/>
</dbReference>
<dbReference type="SUPFAM" id="SSF51120">
    <property type="entry name" value="beta-Roll"/>
    <property type="match status" value="1"/>
</dbReference>
<dbReference type="GO" id="GO:0005615">
    <property type="term" value="C:extracellular space"/>
    <property type="evidence" value="ECO:0007669"/>
    <property type="project" value="InterPro"/>
</dbReference>
<gene>
    <name evidence="7" type="ORF">FHW37_107127</name>
</gene>
<evidence type="ECO:0000259" key="5">
    <source>
        <dbReference type="Pfam" id="PF03537"/>
    </source>
</evidence>
<dbReference type="InterPro" id="IPR004352">
    <property type="entry name" value="GH114_TIM-barrel"/>
</dbReference>
<dbReference type="GO" id="GO:0005509">
    <property type="term" value="F:calcium ion binding"/>
    <property type="evidence" value="ECO:0007669"/>
    <property type="project" value="InterPro"/>
</dbReference>
<dbReference type="Pfam" id="PF00353">
    <property type="entry name" value="HemolysinCabind"/>
    <property type="match status" value="2"/>
</dbReference>
<dbReference type="InterPro" id="IPR017853">
    <property type="entry name" value="GH"/>
</dbReference>
<keyword evidence="4" id="KW-0677">Repeat</keyword>
<feature type="domain" description="Glycoside-hydrolase family GH114 TIM-barrel" evidence="5">
    <location>
        <begin position="41"/>
        <end position="312"/>
    </location>
</feature>
<dbReference type="PROSITE" id="PS00018">
    <property type="entry name" value="EF_HAND_1"/>
    <property type="match status" value="1"/>
</dbReference>
<dbReference type="SUPFAM" id="SSF51445">
    <property type="entry name" value="(Trans)glycosidases"/>
    <property type="match status" value="1"/>
</dbReference>
<dbReference type="RefSeq" id="WP_145641015.1">
    <property type="nucleotide sequence ID" value="NZ_VIWP01000007.1"/>
</dbReference>
<dbReference type="OrthoDB" id="30037at2"/>
<dbReference type="Proteomes" id="UP000320653">
    <property type="component" value="Unassembled WGS sequence"/>
</dbReference>
<feature type="domain" description="Peptidase M10 serralysin C-terminal" evidence="6">
    <location>
        <begin position="371"/>
        <end position="434"/>
    </location>
</feature>
<dbReference type="AlphaFoldDB" id="A0A561QHA5"/>
<keyword evidence="8" id="KW-1185">Reference proteome</keyword>
<dbReference type="NCBIfam" id="TIGR01370">
    <property type="entry name" value="MJ1477/TM1410 family putative glycoside hydrolase"/>
    <property type="match status" value="1"/>
</dbReference>
<dbReference type="PROSITE" id="PS00330">
    <property type="entry name" value="HEMOLYSIN_CALCIUM"/>
    <property type="match status" value="2"/>
</dbReference>
<evidence type="ECO:0000256" key="4">
    <source>
        <dbReference type="ARBA" id="ARBA00022737"/>
    </source>
</evidence>
<organism evidence="7 8">
    <name type="scientific">Neorhizobium alkalisoli</name>
    <dbReference type="NCBI Taxonomy" id="528178"/>
    <lineage>
        <taxon>Bacteria</taxon>
        <taxon>Pseudomonadati</taxon>
        <taxon>Pseudomonadota</taxon>
        <taxon>Alphaproteobacteria</taxon>
        <taxon>Hyphomicrobiales</taxon>
        <taxon>Rhizobiaceae</taxon>
        <taxon>Rhizobium/Agrobacterium group</taxon>
        <taxon>Neorhizobium</taxon>
    </lineage>
</organism>